<accession>A0AB72UKC2</accession>
<keyword evidence="1" id="KW-0614">Plasmid</keyword>
<geneLocation type="plasmid" evidence="2"/>
<organism evidence="1 2">
    <name type="scientific">Thalassospira xiamenensis M-5 = DSM 17429</name>
    <dbReference type="NCBI Taxonomy" id="1123366"/>
    <lineage>
        <taxon>Bacteria</taxon>
        <taxon>Pseudomonadati</taxon>
        <taxon>Pseudomonadota</taxon>
        <taxon>Alphaproteobacteria</taxon>
        <taxon>Rhodospirillales</taxon>
        <taxon>Thalassospiraceae</taxon>
        <taxon>Thalassospira</taxon>
    </lineage>
</organism>
<proteinExistence type="predicted"/>
<protein>
    <submittedName>
        <fullName evidence="1">Uncharacterized protein</fullName>
    </submittedName>
</protein>
<evidence type="ECO:0000313" key="1">
    <source>
        <dbReference type="EMBL" id="AJD54470.1"/>
    </source>
</evidence>
<gene>
    <name evidence="1" type="ORF">TH3_21988</name>
</gene>
<reference evidence="1 2" key="1">
    <citation type="journal article" date="2012" name="J. Bacteriol.">
        <title>Genome sequence of Thalassospira xiamenensis type strain M-5.</title>
        <authorList>
            <person name="Lai Q."/>
            <person name="Shao Z."/>
        </authorList>
    </citation>
    <scope>NUCLEOTIDE SEQUENCE [LARGE SCALE GENOMIC DNA]</scope>
    <source>
        <strain evidence="1 2">M-5</strain>
    </source>
</reference>
<dbReference type="AlphaFoldDB" id="A0AB72UKC2"/>
<sequence length="55" mass="6293">MHSSAIIERIQQDCGGYWSEHAEFPLKDWQAEVADDNTRVAYWEWVAAGLGVIEL</sequence>
<dbReference type="EMBL" id="CP004389">
    <property type="protein sequence ID" value="AJD54470.1"/>
    <property type="molecule type" value="Genomic_DNA"/>
</dbReference>
<evidence type="ECO:0000313" key="2">
    <source>
        <dbReference type="Proteomes" id="UP000007127"/>
    </source>
</evidence>
<name>A0AB72UKC2_9PROT</name>
<dbReference type="Proteomes" id="UP000007127">
    <property type="component" value="Plasmid"/>
</dbReference>
<dbReference type="KEGG" id="txi:TH3_21988"/>